<dbReference type="Pfam" id="PF13239">
    <property type="entry name" value="2TM"/>
    <property type="match status" value="1"/>
</dbReference>
<evidence type="ECO:0000259" key="2">
    <source>
        <dbReference type="Pfam" id="PF13239"/>
    </source>
</evidence>
<feature type="transmembrane region" description="Helical" evidence="1">
    <location>
        <begin position="49"/>
        <end position="68"/>
    </location>
</feature>
<evidence type="ECO:0000313" key="3">
    <source>
        <dbReference type="EMBL" id="GLR15569.1"/>
    </source>
</evidence>
<reference evidence="3" key="1">
    <citation type="journal article" date="2014" name="Int. J. Syst. Evol. Microbiol.">
        <title>Complete genome sequence of Corynebacterium casei LMG S-19264T (=DSM 44701T), isolated from a smear-ripened cheese.</title>
        <authorList>
            <consortium name="US DOE Joint Genome Institute (JGI-PGF)"/>
            <person name="Walter F."/>
            <person name="Albersmeier A."/>
            <person name="Kalinowski J."/>
            <person name="Ruckert C."/>
        </authorList>
    </citation>
    <scope>NUCLEOTIDE SEQUENCE</scope>
    <source>
        <strain evidence="3">NBRC 108769</strain>
    </source>
</reference>
<feature type="transmembrane region" description="Helical" evidence="1">
    <location>
        <begin position="20"/>
        <end position="37"/>
    </location>
</feature>
<organism evidence="3 4">
    <name type="scientific">Portibacter lacus</name>
    <dbReference type="NCBI Taxonomy" id="1099794"/>
    <lineage>
        <taxon>Bacteria</taxon>
        <taxon>Pseudomonadati</taxon>
        <taxon>Bacteroidota</taxon>
        <taxon>Saprospiria</taxon>
        <taxon>Saprospirales</taxon>
        <taxon>Haliscomenobacteraceae</taxon>
        <taxon>Portibacter</taxon>
    </lineage>
</organism>
<keyword evidence="1" id="KW-0472">Membrane</keyword>
<keyword evidence="1" id="KW-0812">Transmembrane</keyword>
<evidence type="ECO:0000256" key="1">
    <source>
        <dbReference type="SAM" id="Phobius"/>
    </source>
</evidence>
<keyword evidence="1" id="KW-1133">Transmembrane helix</keyword>
<sequence length="124" mass="14820">MDKSSIYYKAEKKAKTKKRAMISLITWAAFALFFIFMDMNDGSVFLEWAFYPIFGWGIGVLIQCVRAFDFFGMGEKWEKEELRKEILKRQQVLKNFEDEYGDIDELDLDDLREIRRETKDTDFV</sequence>
<dbReference type="RefSeq" id="WP_235292461.1">
    <property type="nucleotide sequence ID" value="NZ_BSOH01000001.1"/>
</dbReference>
<dbReference type="EMBL" id="BSOH01000001">
    <property type="protein sequence ID" value="GLR15569.1"/>
    <property type="molecule type" value="Genomic_DNA"/>
</dbReference>
<name>A0AA37WD53_9BACT</name>
<evidence type="ECO:0000313" key="4">
    <source>
        <dbReference type="Proteomes" id="UP001156666"/>
    </source>
</evidence>
<dbReference type="Proteomes" id="UP001156666">
    <property type="component" value="Unassembled WGS sequence"/>
</dbReference>
<feature type="domain" description="2TM" evidence="2">
    <location>
        <begin position="9"/>
        <end position="86"/>
    </location>
</feature>
<gene>
    <name evidence="3" type="ORF">GCM10007940_01840</name>
</gene>
<reference evidence="3" key="2">
    <citation type="submission" date="2023-01" db="EMBL/GenBank/DDBJ databases">
        <title>Draft genome sequence of Portibacter lacus strain NBRC 108769.</title>
        <authorList>
            <person name="Sun Q."/>
            <person name="Mori K."/>
        </authorList>
    </citation>
    <scope>NUCLEOTIDE SEQUENCE</scope>
    <source>
        <strain evidence="3">NBRC 108769</strain>
    </source>
</reference>
<protein>
    <recommendedName>
        <fullName evidence="2">2TM domain-containing protein</fullName>
    </recommendedName>
</protein>
<dbReference type="InterPro" id="IPR025698">
    <property type="entry name" value="2TM_dom"/>
</dbReference>
<accession>A0AA37WD53</accession>
<keyword evidence="4" id="KW-1185">Reference proteome</keyword>
<comment type="caution">
    <text evidence="3">The sequence shown here is derived from an EMBL/GenBank/DDBJ whole genome shotgun (WGS) entry which is preliminary data.</text>
</comment>
<dbReference type="AlphaFoldDB" id="A0AA37WD53"/>
<proteinExistence type="predicted"/>